<dbReference type="Pfam" id="PF00533">
    <property type="entry name" value="BRCT"/>
    <property type="match status" value="1"/>
</dbReference>
<gene>
    <name evidence="4" type="ORF">BLNAU_9209</name>
</gene>
<accession>A0ABQ9XWK9</accession>
<dbReference type="PROSITE" id="PS50172">
    <property type="entry name" value="BRCT"/>
    <property type="match status" value="1"/>
</dbReference>
<reference evidence="4 5" key="1">
    <citation type="journal article" date="2022" name="bioRxiv">
        <title>Genomics of Preaxostyla Flagellates Illuminates Evolutionary Transitions and the Path Towards Mitochondrial Loss.</title>
        <authorList>
            <person name="Novak L.V.F."/>
            <person name="Treitli S.C."/>
            <person name="Pyrih J."/>
            <person name="Halakuc P."/>
            <person name="Pipaliya S.V."/>
            <person name="Vacek V."/>
            <person name="Brzon O."/>
            <person name="Soukal P."/>
            <person name="Eme L."/>
            <person name="Dacks J.B."/>
            <person name="Karnkowska A."/>
            <person name="Elias M."/>
            <person name="Hampl V."/>
        </authorList>
    </citation>
    <scope>NUCLEOTIDE SEQUENCE [LARGE SCALE GENOMIC DNA]</scope>
    <source>
        <strain evidence="4">NAU3</strain>
        <tissue evidence="4">Gut</tissue>
    </source>
</reference>
<name>A0ABQ9XWK9_9EUKA</name>
<dbReference type="PANTHER" id="PTHR13561:SF20">
    <property type="entry name" value="DNA TOPOISOMERASE 2-BINDING PROTEIN 1"/>
    <property type="match status" value="1"/>
</dbReference>
<dbReference type="InterPro" id="IPR036420">
    <property type="entry name" value="BRCT_dom_sf"/>
</dbReference>
<dbReference type="InterPro" id="IPR001357">
    <property type="entry name" value="BRCT_dom"/>
</dbReference>
<dbReference type="SUPFAM" id="SSF52113">
    <property type="entry name" value="BRCT domain"/>
    <property type="match status" value="1"/>
</dbReference>
<feature type="compositionally biased region" description="Polar residues" evidence="2">
    <location>
        <begin position="13"/>
        <end position="23"/>
    </location>
</feature>
<evidence type="ECO:0000256" key="1">
    <source>
        <dbReference type="ARBA" id="ARBA00022737"/>
    </source>
</evidence>
<dbReference type="CDD" id="cd00027">
    <property type="entry name" value="BRCT"/>
    <property type="match status" value="1"/>
</dbReference>
<comment type="caution">
    <text evidence="4">The sequence shown here is derived from an EMBL/GenBank/DDBJ whole genome shotgun (WGS) entry which is preliminary data.</text>
</comment>
<evidence type="ECO:0000313" key="4">
    <source>
        <dbReference type="EMBL" id="KAK2955858.1"/>
    </source>
</evidence>
<dbReference type="Proteomes" id="UP001281761">
    <property type="component" value="Unassembled WGS sequence"/>
</dbReference>
<dbReference type="PANTHER" id="PTHR13561">
    <property type="entry name" value="DNA REPLICATION REGULATOR DPB11-RELATED"/>
    <property type="match status" value="1"/>
</dbReference>
<keyword evidence="1" id="KW-0677">Repeat</keyword>
<evidence type="ECO:0000313" key="5">
    <source>
        <dbReference type="Proteomes" id="UP001281761"/>
    </source>
</evidence>
<dbReference type="Gene3D" id="3.40.50.10190">
    <property type="entry name" value="BRCT domain"/>
    <property type="match status" value="2"/>
</dbReference>
<dbReference type="SMART" id="SM00292">
    <property type="entry name" value="BRCT"/>
    <property type="match status" value="2"/>
</dbReference>
<keyword evidence="5" id="KW-1185">Reference proteome</keyword>
<proteinExistence type="predicted"/>
<feature type="region of interest" description="Disordered" evidence="2">
    <location>
        <begin position="1"/>
        <end position="23"/>
    </location>
</feature>
<evidence type="ECO:0000256" key="2">
    <source>
        <dbReference type="SAM" id="MobiDB-lite"/>
    </source>
</evidence>
<evidence type="ECO:0000259" key="3">
    <source>
        <dbReference type="PROSITE" id="PS50172"/>
    </source>
</evidence>
<sequence length="303" mass="34039">MSEISFAYHETSLPPTESPSFMSSSQTFDAFMESMLNNSDPSQEPSRKNDSLTRENIQLVQYEPMSLKEQTLLALTNDETVINHLHTSEHDSIAPILPQKRQESTRLPEIQTKPLSSTQFYLHGFGAKKEKKLLKNFPNQGFKVSKFDPDNTTLSKTDIVIIEHGSMPENDYPCPAVSLFYVTECARMGSLVDPFSHILFRPTSFVPPLAGFNQFVFYLSGFTEINQRRMIGTIVHLLDARTEVEIIKCTYAIIATSDPLTQSNELSMIQTKNSGILCVKEEWITDCISSGSLLSISEYSLGS</sequence>
<dbReference type="EMBL" id="JARBJD010000062">
    <property type="protein sequence ID" value="KAK2955858.1"/>
    <property type="molecule type" value="Genomic_DNA"/>
</dbReference>
<protein>
    <recommendedName>
        <fullName evidence="3">BRCT domain-containing protein</fullName>
    </recommendedName>
</protein>
<organism evidence="4 5">
    <name type="scientific">Blattamonas nauphoetae</name>
    <dbReference type="NCBI Taxonomy" id="2049346"/>
    <lineage>
        <taxon>Eukaryota</taxon>
        <taxon>Metamonada</taxon>
        <taxon>Preaxostyla</taxon>
        <taxon>Oxymonadida</taxon>
        <taxon>Blattamonas</taxon>
    </lineage>
</organism>
<feature type="domain" description="BRCT" evidence="3">
    <location>
        <begin position="212"/>
        <end position="301"/>
    </location>
</feature>